<feature type="domain" description="Ig-like" evidence="2">
    <location>
        <begin position="121"/>
        <end position="277"/>
    </location>
</feature>
<dbReference type="GeneTree" id="ENSGT01110000267173"/>
<evidence type="ECO:0000313" key="3">
    <source>
        <dbReference type="Ensembl" id="ENSAPOP00000012190.1"/>
    </source>
</evidence>
<proteinExistence type="predicted"/>
<dbReference type="STRING" id="80966.ENSAPOP00000012190"/>
<name>A0A3Q1G1E3_9TELE</name>
<dbReference type="Proteomes" id="UP000257200">
    <property type="component" value="Unplaced"/>
</dbReference>
<keyword evidence="1" id="KW-0677">Repeat</keyword>
<dbReference type="Gene3D" id="2.60.40.10">
    <property type="entry name" value="Immunoglobulins"/>
    <property type="match status" value="3"/>
</dbReference>
<dbReference type="Pfam" id="PF07679">
    <property type="entry name" value="I-set"/>
    <property type="match status" value="3"/>
</dbReference>
<organism evidence="3 4">
    <name type="scientific">Acanthochromis polyacanthus</name>
    <name type="common">spiny chromis</name>
    <dbReference type="NCBI Taxonomy" id="80966"/>
    <lineage>
        <taxon>Eukaryota</taxon>
        <taxon>Metazoa</taxon>
        <taxon>Chordata</taxon>
        <taxon>Craniata</taxon>
        <taxon>Vertebrata</taxon>
        <taxon>Euteleostomi</taxon>
        <taxon>Actinopterygii</taxon>
        <taxon>Neopterygii</taxon>
        <taxon>Teleostei</taxon>
        <taxon>Neoteleostei</taxon>
        <taxon>Acanthomorphata</taxon>
        <taxon>Ovalentaria</taxon>
        <taxon>Pomacentridae</taxon>
        <taxon>Acanthochromis</taxon>
    </lineage>
</organism>
<dbReference type="SMART" id="SM00408">
    <property type="entry name" value="IGc2"/>
    <property type="match status" value="2"/>
</dbReference>
<evidence type="ECO:0000313" key="4">
    <source>
        <dbReference type="Proteomes" id="UP000257200"/>
    </source>
</evidence>
<dbReference type="SUPFAM" id="SSF48726">
    <property type="entry name" value="Immunoglobulin"/>
    <property type="match status" value="3"/>
</dbReference>
<dbReference type="Ensembl" id="ENSAPOT00000020007.1">
    <property type="protein sequence ID" value="ENSAPOP00000012190.1"/>
    <property type="gene ID" value="ENSAPOG00000014861.1"/>
</dbReference>
<dbReference type="InterPro" id="IPR050964">
    <property type="entry name" value="Striated_Muscle_Regulatory"/>
</dbReference>
<dbReference type="InParanoid" id="A0A3Q1G1E3"/>
<dbReference type="InterPro" id="IPR036179">
    <property type="entry name" value="Ig-like_dom_sf"/>
</dbReference>
<dbReference type="FunFam" id="2.60.40.10:FF:000022">
    <property type="entry name" value="Cardiac titin"/>
    <property type="match status" value="2"/>
</dbReference>
<dbReference type="PROSITE" id="PS50835">
    <property type="entry name" value="IG_LIKE"/>
    <property type="match status" value="2"/>
</dbReference>
<dbReference type="PANTHER" id="PTHR13817">
    <property type="entry name" value="TITIN"/>
    <property type="match status" value="1"/>
</dbReference>
<keyword evidence="4" id="KW-1185">Reference proteome</keyword>
<accession>A0A3Q1G1E3</accession>
<dbReference type="InterPro" id="IPR013783">
    <property type="entry name" value="Ig-like_fold"/>
</dbReference>
<feature type="domain" description="Ig-like" evidence="2">
    <location>
        <begin position="27"/>
        <end position="114"/>
    </location>
</feature>
<sequence length="309" mass="34654">MTAHNIRHTQLNSSSFFKHLSFPSVPPTFVQKIENVSTVLGDMAVFICSVEGSPPLSVQWLKDETWIPEDPNIERSFQNNEATFRIPACEATHGGKYTCQVVNEAGQDAHSPLSPGVVEPPTIQEKPEEVKVTRGDPVSLECRVAGSPQLSVRWMRRDKELHSYSQRLAFRPYQSSAHRLVVMYHNHVSVWVLVPPTFITEPESQAVPPNSAVLLRSVFEGTPPFTVKWFKHDVELINFSNGVATLKLTKTTQFDHGEYVCQAENRVGSASASCHVTVKGDARFQISFLYMNESCCDLSFKHTFFETNG</sequence>
<dbReference type="AlphaFoldDB" id="A0A3Q1G1E3"/>
<dbReference type="InterPro" id="IPR003599">
    <property type="entry name" value="Ig_sub"/>
</dbReference>
<dbReference type="InterPro" id="IPR013098">
    <property type="entry name" value="Ig_I-set"/>
</dbReference>
<dbReference type="InterPro" id="IPR007110">
    <property type="entry name" value="Ig-like_dom"/>
</dbReference>
<evidence type="ECO:0000259" key="2">
    <source>
        <dbReference type="PROSITE" id="PS50835"/>
    </source>
</evidence>
<dbReference type="PANTHER" id="PTHR13817:SF166">
    <property type="entry name" value="NEURONAL IGCAM-RELATED"/>
    <property type="match status" value="1"/>
</dbReference>
<reference evidence="3" key="2">
    <citation type="submission" date="2025-09" db="UniProtKB">
        <authorList>
            <consortium name="Ensembl"/>
        </authorList>
    </citation>
    <scope>IDENTIFICATION</scope>
</reference>
<reference evidence="3" key="1">
    <citation type="submission" date="2025-08" db="UniProtKB">
        <authorList>
            <consortium name="Ensembl"/>
        </authorList>
    </citation>
    <scope>IDENTIFICATION</scope>
</reference>
<dbReference type="SMART" id="SM00409">
    <property type="entry name" value="IG"/>
    <property type="match status" value="2"/>
</dbReference>
<dbReference type="InterPro" id="IPR003598">
    <property type="entry name" value="Ig_sub2"/>
</dbReference>
<evidence type="ECO:0000256" key="1">
    <source>
        <dbReference type="ARBA" id="ARBA00022737"/>
    </source>
</evidence>
<protein>
    <recommendedName>
        <fullName evidence="2">Ig-like domain-containing protein</fullName>
    </recommendedName>
</protein>
<dbReference type="CDD" id="cd00096">
    <property type="entry name" value="Ig"/>
    <property type="match status" value="1"/>
</dbReference>